<protein>
    <submittedName>
        <fullName evidence="5">Alkene reductase</fullName>
    </submittedName>
</protein>
<dbReference type="AlphaFoldDB" id="A0A229UGE2"/>
<evidence type="ECO:0000259" key="4">
    <source>
        <dbReference type="Pfam" id="PF00724"/>
    </source>
</evidence>
<dbReference type="InterPro" id="IPR001155">
    <property type="entry name" value="OxRdtase_FMN_N"/>
</dbReference>
<dbReference type="FunFam" id="3.20.20.70:FF:000059">
    <property type="entry name" value="N-ethylmaleimide reductase, FMN-linked"/>
    <property type="match status" value="1"/>
</dbReference>
<keyword evidence="6" id="KW-1185">Reference proteome</keyword>
<dbReference type="PANTHER" id="PTHR22893:SF98">
    <property type="entry name" value="OXIDOREDUCTASE"/>
    <property type="match status" value="1"/>
</dbReference>
<keyword evidence="3" id="KW-0560">Oxidoreductase</keyword>
<dbReference type="PANTHER" id="PTHR22893">
    <property type="entry name" value="NADH OXIDOREDUCTASE-RELATED"/>
    <property type="match status" value="1"/>
</dbReference>
<dbReference type="EMBL" id="NMQW01000073">
    <property type="protein sequence ID" value="OXM82466.1"/>
    <property type="molecule type" value="Genomic_DNA"/>
</dbReference>
<comment type="caution">
    <text evidence="5">The sequence shown here is derived from an EMBL/GenBank/DDBJ whole genome shotgun (WGS) entry which is preliminary data.</text>
</comment>
<proteinExistence type="inferred from homology"/>
<evidence type="ECO:0000256" key="2">
    <source>
        <dbReference type="ARBA" id="ARBA00005979"/>
    </source>
</evidence>
<comment type="similarity">
    <text evidence="2">Belongs to the NADH:flavin oxidoreductase/NADH oxidase family.</text>
</comment>
<dbReference type="CDD" id="cd02933">
    <property type="entry name" value="OYE_like_FMN"/>
    <property type="match status" value="1"/>
</dbReference>
<dbReference type="GO" id="GO:0016628">
    <property type="term" value="F:oxidoreductase activity, acting on the CH-CH group of donors, NAD or NADP as acceptor"/>
    <property type="evidence" value="ECO:0007669"/>
    <property type="project" value="UniProtKB-ARBA"/>
</dbReference>
<evidence type="ECO:0000313" key="5">
    <source>
        <dbReference type="EMBL" id="OXM82466.1"/>
    </source>
</evidence>
<dbReference type="Gene3D" id="3.20.20.70">
    <property type="entry name" value="Aldolase class I"/>
    <property type="match status" value="1"/>
</dbReference>
<feature type="domain" description="NADH:flavin oxidoreductase/NADH oxidase N-terminal" evidence="4">
    <location>
        <begin position="4"/>
        <end position="334"/>
    </location>
</feature>
<organism evidence="5 6">
    <name type="scientific">Paenibacillus rigui</name>
    <dbReference type="NCBI Taxonomy" id="554312"/>
    <lineage>
        <taxon>Bacteria</taxon>
        <taxon>Bacillati</taxon>
        <taxon>Bacillota</taxon>
        <taxon>Bacilli</taxon>
        <taxon>Bacillales</taxon>
        <taxon>Paenibacillaceae</taxon>
        <taxon>Paenibacillus</taxon>
    </lineage>
</organism>
<dbReference type="Proteomes" id="UP000215509">
    <property type="component" value="Unassembled WGS sequence"/>
</dbReference>
<dbReference type="InterPro" id="IPR013785">
    <property type="entry name" value="Aldolase_TIM"/>
</dbReference>
<accession>A0A229UGE2</accession>
<dbReference type="SUPFAM" id="SSF51395">
    <property type="entry name" value="FMN-linked oxidoreductases"/>
    <property type="match status" value="1"/>
</dbReference>
<name>A0A229UGE2_9BACL</name>
<evidence type="ECO:0000313" key="6">
    <source>
        <dbReference type="Proteomes" id="UP000215509"/>
    </source>
</evidence>
<sequence>MSKDLFEPVQLGDLTLANRMVMAPMTRNRADANGVVQPMMVTYYQQRASAGLIISESVPVSLEAIGYPFTPGIYTDAQAVSWLRVTDAVHSAGGRIFLQLQHCGRISHPSLQPDNATPVAPSALQPEGHVYTYTGKHDFVTPRALETSEIPKIVAQFKSAAEMAKHAGFDGVEVHGANGYVIDQFLRDGSNRRTDAYGGSVQNRMRLLNEVLDAVCTVWPAQRVGVRLTPENRFNSMSDSNPKAHFSYFVEQLSPRGLAYLHVLEGDMMTKNSELDYRVLRSKFSGPYIANNGYNLERAQTAVHSGAADMVAFGTPFLANPDLVSRYREGLPLNEADQATFYQGGEAGYIDYSFYHGEEA</sequence>
<dbReference type="InterPro" id="IPR045247">
    <property type="entry name" value="Oye-like"/>
</dbReference>
<gene>
    <name evidence="5" type="ORF">CF651_30835</name>
</gene>
<comment type="cofactor">
    <cofactor evidence="1">
        <name>FMN</name>
        <dbReference type="ChEBI" id="CHEBI:58210"/>
    </cofactor>
</comment>
<dbReference type="GO" id="GO:0005829">
    <property type="term" value="C:cytosol"/>
    <property type="evidence" value="ECO:0007669"/>
    <property type="project" value="TreeGrafter"/>
</dbReference>
<evidence type="ECO:0000256" key="3">
    <source>
        <dbReference type="ARBA" id="ARBA00023002"/>
    </source>
</evidence>
<dbReference type="Pfam" id="PF00724">
    <property type="entry name" value="Oxidored_FMN"/>
    <property type="match status" value="1"/>
</dbReference>
<dbReference type="GO" id="GO:0010181">
    <property type="term" value="F:FMN binding"/>
    <property type="evidence" value="ECO:0007669"/>
    <property type="project" value="InterPro"/>
</dbReference>
<reference evidence="5 6" key="1">
    <citation type="submission" date="2017-07" db="EMBL/GenBank/DDBJ databases">
        <title>Genome sequencing and assembly of Paenibacillus rigui.</title>
        <authorList>
            <person name="Mayilraj S."/>
        </authorList>
    </citation>
    <scope>NUCLEOTIDE SEQUENCE [LARGE SCALE GENOMIC DNA]</scope>
    <source>
        <strain evidence="5 6">JCM 16352</strain>
    </source>
</reference>
<dbReference type="RefSeq" id="WP_094018702.1">
    <property type="nucleotide sequence ID" value="NZ_NMQW01000073.1"/>
</dbReference>
<dbReference type="OrthoDB" id="9772736at2"/>
<evidence type="ECO:0000256" key="1">
    <source>
        <dbReference type="ARBA" id="ARBA00001917"/>
    </source>
</evidence>